<dbReference type="EMBL" id="FUYZ01000003">
    <property type="protein sequence ID" value="SKB81832.1"/>
    <property type="molecule type" value="Genomic_DNA"/>
</dbReference>
<dbReference type="CDD" id="cd00586">
    <property type="entry name" value="4HBT"/>
    <property type="match status" value="1"/>
</dbReference>
<dbReference type="InterPro" id="IPR029069">
    <property type="entry name" value="HotDog_dom_sf"/>
</dbReference>
<protein>
    <submittedName>
        <fullName evidence="1">4-hydroxybenzoyl-CoA thioesterase</fullName>
    </submittedName>
</protein>
<dbReference type="OrthoDB" id="9800856at2"/>
<proteinExistence type="predicted"/>
<name>A0A1T5ECT6_9FLAO</name>
<dbReference type="Gene3D" id="3.10.129.10">
    <property type="entry name" value="Hotdog Thioesterase"/>
    <property type="match status" value="1"/>
</dbReference>
<sequence>MKFIKEQRIRFEHCDPAGIVFYPRYFEMLNGLMEDFFREVLDYPFENMHQDSGIPTVDIKTQFKSPAKLGDTISKSMYISKLGKTSCTYQYVFSLGDKTVLEGEGTIVFVSFENGGIQPKDWDKLRSKMEDYLAG</sequence>
<accession>A0A1T5ECT6</accession>
<dbReference type="SUPFAM" id="SSF54637">
    <property type="entry name" value="Thioesterase/thiol ester dehydrase-isomerase"/>
    <property type="match status" value="1"/>
</dbReference>
<dbReference type="STRING" id="619805.SAMN05660477_01304"/>
<evidence type="ECO:0000313" key="2">
    <source>
        <dbReference type="Proteomes" id="UP000191112"/>
    </source>
</evidence>
<dbReference type="Proteomes" id="UP000191112">
    <property type="component" value="Unassembled WGS sequence"/>
</dbReference>
<dbReference type="AlphaFoldDB" id="A0A1T5ECT6"/>
<gene>
    <name evidence="1" type="ORF">SAMN05660477_01304</name>
</gene>
<evidence type="ECO:0000313" key="1">
    <source>
        <dbReference type="EMBL" id="SKB81832.1"/>
    </source>
</evidence>
<dbReference type="RefSeq" id="WP_079666566.1">
    <property type="nucleotide sequence ID" value="NZ_FUYZ01000003.1"/>
</dbReference>
<organism evidence="1 2">
    <name type="scientific">Soonwooa buanensis</name>
    <dbReference type="NCBI Taxonomy" id="619805"/>
    <lineage>
        <taxon>Bacteria</taxon>
        <taxon>Pseudomonadati</taxon>
        <taxon>Bacteroidota</taxon>
        <taxon>Flavobacteriia</taxon>
        <taxon>Flavobacteriales</taxon>
        <taxon>Weeksellaceae</taxon>
        <taxon>Chryseobacterium group</taxon>
        <taxon>Soonwooa</taxon>
    </lineage>
</organism>
<reference evidence="1 2" key="1">
    <citation type="submission" date="2017-02" db="EMBL/GenBank/DDBJ databases">
        <authorList>
            <person name="Peterson S.W."/>
        </authorList>
    </citation>
    <scope>NUCLEOTIDE SEQUENCE [LARGE SCALE GENOMIC DNA]</scope>
    <source>
        <strain evidence="1 2">DSM 22323</strain>
    </source>
</reference>
<keyword evidence="2" id="KW-1185">Reference proteome</keyword>
<dbReference type="Pfam" id="PF13279">
    <property type="entry name" value="4HBT_2"/>
    <property type="match status" value="1"/>
</dbReference>